<feature type="binding site" evidence="10">
    <location>
        <position position="46"/>
    </location>
    <ligand>
        <name>substrate</name>
    </ligand>
</feature>
<dbReference type="InterPro" id="IPR006361">
    <property type="entry name" value="Uroporphyrinogen_deCO2ase_HemE"/>
</dbReference>
<evidence type="ECO:0000256" key="3">
    <source>
        <dbReference type="ARBA" id="ARBA00009935"/>
    </source>
</evidence>
<comment type="caution">
    <text evidence="14">The sequence shown here is derived from an EMBL/GenBank/DDBJ whole genome shotgun (WGS) entry which is preliminary data.</text>
</comment>
<dbReference type="SUPFAM" id="SSF51726">
    <property type="entry name" value="UROD/MetE-like"/>
    <property type="match status" value="1"/>
</dbReference>
<accession>A0A967DYK4</accession>
<dbReference type="Gene3D" id="3.20.20.210">
    <property type="match status" value="1"/>
</dbReference>
<comment type="function">
    <text evidence="10">Catalyzes the decarboxylation of four acetate groups of uroporphyrinogen-III to yield coproporphyrinogen-III.</text>
</comment>
<comment type="similarity">
    <text evidence="3 10 12">Belongs to the uroporphyrinogen decarboxylase family.</text>
</comment>
<evidence type="ECO:0000256" key="12">
    <source>
        <dbReference type="RuleBase" id="RU004169"/>
    </source>
</evidence>
<dbReference type="NCBIfam" id="TIGR01464">
    <property type="entry name" value="hemE"/>
    <property type="match status" value="1"/>
</dbReference>
<dbReference type="HAMAP" id="MF_00218">
    <property type="entry name" value="URO_D"/>
    <property type="match status" value="1"/>
</dbReference>
<keyword evidence="9 10" id="KW-0627">Porphyrin biosynthesis</keyword>
<dbReference type="InterPro" id="IPR000257">
    <property type="entry name" value="Uroporphyrinogen_deCOase"/>
</dbReference>
<comment type="subunit">
    <text evidence="4 10">Homodimer.</text>
</comment>
<evidence type="ECO:0000313" key="14">
    <source>
        <dbReference type="EMBL" id="NGZ89915.1"/>
    </source>
</evidence>
<dbReference type="InterPro" id="IPR038071">
    <property type="entry name" value="UROD/MetE-like_sf"/>
</dbReference>
<dbReference type="GO" id="GO:0005829">
    <property type="term" value="C:cytosol"/>
    <property type="evidence" value="ECO:0007669"/>
    <property type="project" value="UniProtKB-SubCell"/>
</dbReference>
<feature type="binding site" evidence="10">
    <location>
        <position position="76"/>
    </location>
    <ligand>
        <name>substrate</name>
    </ligand>
</feature>
<gene>
    <name evidence="10 14" type="primary">hemE</name>
    <name evidence="14" type="ORF">G7034_06580</name>
</gene>
<feature type="binding site" evidence="10">
    <location>
        <position position="153"/>
    </location>
    <ligand>
        <name>substrate</name>
    </ligand>
</feature>
<sequence>MNNLKNDLFLKALKGEEVSRPPVWMMRQAGRYLPDFMKLKEKYDFFTRCRTPELATEITVMPIHQVGTDAAILFSDILVVPQAMNIEVEMKPGLGPWLPHPIRTQKDLDQVIVPNVYEELGYVFDAIKMTKQELTNEVPLIGFAGSPWTILCYCVQGQGSKNFDKAKELCFTQPAVAHRLLQKITDTTIAYLKGKVEAGVDAVQIFDSWGGMLAPTDYQEFSWNYIQQIIDALKVEIPVIAFGKGCWFALDSMAKSGAAALGVDWTCSPKNARYLSGGNITLQGNFDPSRLFSPPAEIKKMVKQMIDEFGKDKYIVNLGHGILPNIPVENAKAFVEAVKEYEFN</sequence>
<feature type="binding site" evidence="10">
    <location>
        <position position="320"/>
    </location>
    <ligand>
        <name>substrate</name>
    </ligand>
</feature>
<dbReference type="EMBL" id="JAANAS010000047">
    <property type="protein sequence ID" value="NGZ89915.1"/>
    <property type="molecule type" value="Genomic_DNA"/>
</dbReference>
<evidence type="ECO:0000256" key="1">
    <source>
        <dbReference type="ARBA" id="ARBA00004514"/>
    </source>
</evidence>
<dbReference type="GO" id="GO:0006782">
    <property type="term" value="P:protoporphyrinogen IX biosynthetic process"/>
    <property type="evidence" value="ECO:0007669"/>
    <property type="project" value="UniProtKB-UniRule"/>
</dbReference>
<evidence type="ECO:0000259" key="13">
    <source>
        <dbReference type="PROSITE" id="PS00906"/>
    </source>
</evidence>
<reference evidence="14" key="1">
    <citation type="submission" date="2020-03" db="EMBL/GenBank/DDBJ databases">
        <title>Psychroflexus Maritimus sp. nov., isolate from marine sediment.</title>
        <authorList>
            <person name="Zhong Y.-L."/>
        </authorList>
    </citation>
    <scope>NUCLEOTIDE SEQUENCE</scope>
    <source>
        <strain evidence="14">C1</strain>
    </source>
</reference>
<dbReference type="GO" id="GO:0004853">
    <property type="term" value="F:uroporphyrinogen decarboxylase activity"/>
    <property type="evidence" value="ECO:0007669"/>
    <property type="project" value="UniProtKB-UniRule"/>
</dbReference>
<evidence type="ECO:0000256" key="7">
    <source>
        <dbReference type="ARBA" id="ARBA00022793"/>
    </source>
</evidence>
<feature type="binding site" evidence="10">
    <location>
        <position position="208"/>
    </location>
    <ligand>
        <name>substrate</name>
    </ligand>
</feature>
<dbReference type="RefSeq" id="WP_166400173.1">
    <property type="nucleotide sequence ID" value="NZ_JAANAS010000047.1"/>
</dbReference>
<dbReference type="PROSITE" id="PS00906">
    <property type="entry name" value="UROD_1"/>
    <property type="match status" value="1"/>
</dbReference>
<evidence type="ECO:0000313" key="15">
    <source>
        <dbReference type="Proteomes" id="UP000643701"/>
    </source>
</evidence>
<feature type="binding site" evidence="10">
    <location>
        <begin position="27"/>
        <end position="31"/>
    </location>
    <ligand>
        <name>substrate</name>
    </ligand>
</feature>
<dbReference type="Pfam" id="PF01208">
    <property type="entry name" value="URO-D"/>
    <property type="match status" value="1"/>
</dbReference>
<evidence type="ECO:0000256" key="8">
    <source>
        <dbReference type="ARBA" id="ARBA00023239"/>
    </source>
</evidence>
<dbReference type="PANTHER" id="PTHR21091:SF169">
    <property type="entry name" value="UROPORPHYRINOGEN DECARBOXYLASE"/>
    <property type="match status" value="1"/>
</dbReference>
<comment type="subcellular location">
    <subcellularLocation>
        <location evidence="1">Cytoplasm</location>
        <location evidence="1">Cytosol</location>
    </subcellularLocation>
</comment>
<protein>
    <recommendedName>
        <fullName evidence="5 10">Uroporphyrinogen decarboxylase</fullName>
        <shortName evidence="10">UPD</shortName>
        <shortName evidence="10">URO-D</shortName>
        <ecNumber evidence="5 10">4.1.1.37</ecNumber>
    </recommendedName>
</protein>
<evidence type="ECO:0000256" key="9">
    <source>
        <dbReference type="ARBA" id="ARBA00023244"/>
    </source>
</evidence>
<dbReference type="Proteomes" id="UP000643701">
    <property type="component" value="Unassembled WGS sequence"/>
</dbReference>
<evidence type="ECO:0000256" key="2">
    <source>
        <dbReference type="ARBA" id="ARBA00004804"/>
    </source>
</evidence>
<comment type="catalytic activity">
    <reaction evidence="10 11">
        <text>uroporphyrinogen III + 4 H(+) = coproporphyrinogen III + 4 CO2</text>
        <dbReference type="Rhea" id="RHEA:19865"/>
        <dbReference type="ChEBI" id="CHEBI:15378"/>
        <dbReference type="ChEBI" id="CHEBI:16526"/>
        <dbReference type="ChEBI" id="CHEBI:57308"/>
        <dbReference type="ChEBI" id="CHEBI:57309"/>
        <dbReference type="EC" id="4.1.1.37"/>
    </reaction>
</comment>
<evidence type="ECO:0000256" key="10">
    <source>
        <dbReference type="HAMAP-Rule" id="MF_00218"/>
    </source>
</evidence>
<comment type="pathway">
    <text evidence="2 10 11">Porphyrin-containing compound metabolism; protoporphyrin-IX biosynthesis; coproporphyrinogen-III from 5-aminolevulinate: step 4/4.</text>
</comment>
<feature type="domain" description="Uroporphyrinogen decarboxylase (URO-D)" evidence="13">
    <location>
        <begin position="22"/>
        <end position="31"/>
    </location>
</feature>
<evidence type="ECO:0000256" key="4">
    <source>
        <dbReference type="ARBA" id="ARBA00011738"/>
    </source>
</evidence>
<feature type="site" description="Transition state stabilizer" evidence="10">
    <location>
        <position position="76"/>
    </location>
</feature>
<dbReference type="EC" id="4.1.1.37" evidence="5 10"/>
<organism evidence="14 15">
    <name type="scientific">Psychroflexus maritimus</name>
    <dbReference type="NCBI Taxonomy" id="2714865"/>
    <lineage>
        <taxon>Bacteria</taxon>
        <taxon>Pseudomonadati</taxon>
        <taxon>Bacteroidota</taxon>
        <taxon>Flavobacteriia</taxon>
        <taxon>Flavobacteriales</taxon>
        <taxon>Flavobacteriaceae</taxon>
        <taxon>Psychroflexus</taxon>
    </lineage>
</organism>
<dbReference type="FunFam" id="3.20.20.210:FF:000008">
    <property type="entry name" value="Uroporphyrinogen decarboxylase"/>
    <property type="match status" value="1"/>
</dbReference>
<dbReference type="PANTHER" id="PTHR21091">
    <property type="entry name" value="METHYLTETRAHYDROFOLATE:HOMOCYSTEINE METHYLTRANSFERASE RELATED"/>
    <property type="match status" value="1"/>
</dbReference>
<evidence type="ECO:0000256" key="11">
    <source>
        <dbReference type="RuleBase" id="RU000554"/>
    </source>
</evidence>
<keyword evidence="8 10" id="KW-0456">Lyase</keyword>
<evidence type="ECO:0000256" key="6">
    <source>
        <dbReference type="ARBA" id="ARBA00022490"/>
    </source>
</evidence>
<dbReference type="AlphaFoldDB" id="A0A967DYK4"/>
<keyword evidence="6 10" id="KW-0963">Cytoplasm</keyword>
<name>A0A967DYK4_9FLAO</name>
<keyword evidence="15" id="KW-1185">Reference proteome</keyword>
<dbReference type="CDD" id="cd00717">
    <property type="entry name" value="URO-D"/>
    <property type="match status" value="1"/>
</dbReference>
<evidence type="ECO:0000256" key="5">
    <source>
        <dbReference type="ARBA" id="ARBA00012288"/>
    </source>
</evidence>
<proteinExistence type="inferred from homology"/>
<keyword evidence="7 10" id="KW-0210">Decarboxylase</keyword>